<name>A0A6J5KP05_9CAUD</name>
<sequence>MTLEEKLEAIGGCSDGHCIVHVRSGMHTNGGCRCLTRDMMAAQRVVRAYRTEVEQLRATVKKLEDEVRGEPVAWKLTVPETGQTFFANEGNVRFKIDGLGYTWQPLYLHPAPSAHQPVTNRYKFDLESLDQWVEDRCPEGVAGMPEEVASLIAAYRVISPEPNWREIADELATALNAAHTTLLYNGQEPAAAKAGLALTTYHEAKEHIQ</sequence>
<keyword evidence="1" id="KW-0175">Coiled coil</keyword>
<gene>
    <name evidence="2" type="ORF">UFOVP28_88</name>
</gene>
<protein>
    <submittedName>
        <fullName evidence="2">Uncharacterized protein</fullName>
    </submittedName>
</protein>
<dbReference type="EMBL" id="LR796165">
    <property type="protein sequence ID" value="CAB4122953.1"/>
    <property type="molecule type" value="Genomic_DNA"/>
</dbReference>
<evidence type="ECO:0000313" key="2">
    <source>
        <dbReference type="EMBL" id="CAB4122953.1"/>
    </source>
</evidence>
<evidence type="ECO:0000256" key="1">
    <source>
        <dbReference type="SAM" id="Coils"/>
    </source>
</evidence>
<organism evidence="2">
    <name type="scientific">uncultured Caudovirales phage</name>
    <dbReference type="NCBI Taxonomy" id="2100421"/>
    <lineage>
        <taxon>Viruses</taxon>
        <taxon>Duplodnaviria</taxon>
        <taxon>Heunggongvirae</taxon>
        <taxon>Uroviricota</taxon>
        <taxon>Caudoviricetes</taxon>
        <taxon>Peduoviridae</taxon>
        <taxon>Maltschvirus</taxon>
        <taxon>Maltschvirus maltsch</taxon>
    </lineage>
</organism>
<accession>A0A6J5KP05</accession>
<feature type="coiled-coil region" evidence="1">
    <location>
        <begin position="39"/>
        <end position="66"/>
    </location>
</feature>
<proteinExistence type="predicted"/>
<reference evidence="2" key="1">
    <citation type="submission" date="2020-04" db="EMBL/GenBank/DDBJ databases">
        <authorList>
            <person name="Chiriac C."/>
            <person name="Salcher M."/>
            <person name="Ghai R."/>
            <person name="Kavagutti S V."/>
        </authorList>
    </citation>
    <scope>NUCLEOTIDE SEQUENCE</scope>
</reference>